<feature type="region of interest" description="Disordered" evidence="1">
    <location>
        <begin position="768"/>
        <end position="792"/>
    </location>
</feature>
<name>A0ABQ3RDV5_STRRR</name>
<evidence type="ECO:0000256" key="1">
    <source>
        <dbReference type="SAM" id="MobiDB-lite"/>
    </source>
</evidence>
<comment type="caution">
    <text evidence="2">The sequence shown here is derived from an EMBL/GenBank/DDBJ whole genome shotgun (WGS) entry which is preliminary data.</text>
</comment>
<organism evidence="2 3">
    <name type="scientific">Streptomyces rubradiris</name>
    <name type="common">Streptomyces achromogenes subsp. rubradiris</name>
    <dbReference type="NCBI Taxonomy" id="285531"/>
    <lineage>
        <taxon>Bacteria</taxon>
        <taxon>Bacillati</taxon>
        <taxon>Actinomycetota</taxon>
        <taxon>Actinomycetes</taxon>
        <taxon>Kitasatosporales</taxon>
        <taxon>Streptomycetaceae</taxon>
        <taxon>Streptomyces</taxon>
    </lineage>
</organism>
<dbReference type="InterPro" id="IPR027417">
    <property type="entry name" value="P-loop_NTPase"/>
</dbReference>
<dbReference type="InterPro" id="IPR011990">
    <property type="entry name" value="TPR-like_helical_dom_sf"/>
</dbReference>
<accession>A0ABQ3RDV5</accession>
<evidence type="ECO:0008006" key="4">
    <source>
        <dbReference type="Google" id="ProtNLM"/>
    </source>
</evidence>
<dbReference type="Gene3D" id="3.40.50.300">
    <property type="entry name" value="P-loop containing nucleotide triphosphate hydrolases"/>
    <property type="match status" value="1"/>
</dbReference>
<dbReference type="Gene3D" id="1.25.40.10">
    <property type="entry name" value="Tetratricopeptide repeat domain"/>
    <property type="match status" value="1"/>
</dbReference>
<dbReference type="PRINTS" id="PR00364">
    <property type="entry name" value="DISEASERSIST"/>
</dbReference>
<dbReference type="EMBL" id="BNEA01000015">
    <property type="protein sequence ID" value="GHI54033.1"/>
    <property type="molecule type" value="Genomic_DNA"/>
</dbReference>
<protein>
    <recommendedName>
        <fullName evidence="4">NB-ARC domain-containing protein</fullName>
    </recommendedName>
</protein>
<keyword evidence="3" id="KW-1185">Reference proteome</keyword>
<feature type="compositionally biased region" description="Basic and acidic residues" evidence="1">
    <location>
        <begin position="587"/>
        <end position="608"/>
    </location>
</feature>
<evidence type="ECO:0000313" key="3">
    <source>
        <dbReference type="Proteomes" id="UP000646738"/>
    </source>
</evidence>
<proteinExistence type="predicted"/>
<feature type="compositionally biased region" description="Basic and acidic residues" evidence="1">
    <location>
        <begin position="768"/>
        <end position="777"/>
    </location>
</feature>
<feature type="region of interest" description="Disordered" evidence="1">
    <location>
        <begin position="587"/>
        <end position="609"/>
    </location>
</feature>
<evidence type="ECO:0000313" key="2">
    <source>
        <dbReference type="EMBL" id="GHI54033.1"/>
    </source>
</evidence>
<gene>
    <name evidence="2" type="ORF">Srubr_38790</name>
</gene>
<dbReference type="RefSeq" id="WP_189999262.1">
    <property type="nucleotide sequence ID" value="NZ_BNCB01000026.1"/>
</dbReference>
<dbReference type="SUPFAM" id="SSF52540">
    <property type="entry name" value="P-loop containing nucleoside triphosphate hydrolases"/>
    <property type="match status" value="1"/>
</dbReference>
<reference evidence="3" key="1">
    <citation type="submission" date="2023-07" db="EMBL/GenBank/DDBJ databases">
        <title>Whole genome shotgun sequence of Streptomyces achromogenes subsp. rubradiris NBRC 14000.</title>
        <authorList>
            <person name="Komaki H."/>
            <person name="Tamura T."/>
        </authorList>
    </citation>
    <scope>NUCLEOTIDE SEQUENCE [LARGE SCALE GENOMIC DNA]</scope>
    <source>
        <strain evidence="3">NBRC 14000</strain>
    </source>
</reference>
<sequence>MEAEILALAGMGASSLVTLALQDLWGWGRRRFATLLGRGAPADEAAAEEELERSRRQLLDARRAGDEDTADAVEEAWAERLRDLLASHPEAGHRLREVVAATIERSPAPVALGHILHYVNHVPVFQAMNDHWARCTEARATTAMFLCGLPGVGKRTTLRRWLQSHRDDLPGELLQADLAPDERGRPADPAAVLERWLAQLGVAREDRPADADAKAALVRRQLRARPAVLVLENVSRPAEVRPLLPDSAGHVVLMTGQRVPLGLDALLDFEPVEIAPLKDEHALELLLKVSRSTEHPDRLRPVVRHLGGLPLALRLVAGQLRTPGPGTLEDITARLADRTTRWELLAVDDTHDLPGALDLAYERLGADAALLYRRLGTLPRTGIHLDTVHALTPDREPATARRALHELLSARQLERDGVDTYRLHPLVHDHAAARAEREDTDAERDAVTGWFVRHLRQTAEAAEAALSSRWRYDPGHAYPDVPRTPEQGARAERELARRRDGLLAAVRLAHATGRYEEAWRLCQALWTFCLRTGSHAEWIESHETGLAAARADGDRLAVARMHFQLGFARLDRWSLAEDDPRRAREHLEAARESVRGDGTGRGEGEARTESSALEALGLLELKLDRPRQALGLLADAETALGDLAHPRGRALLAYHKGAAYTALGLHDDAERTLREARERFRRLGDGPDIALNIGKSWLRYARDRLACARPEEALRALDEAVTAIEKGGSGYFLAVARLLRGDVYRRLGDERRAAADWAAAGTLFEQARSPRAEEARRRLGNSPVRSADGELD</sequence>
<dbReference type="Proteomes" id="UP000646738">
    <property type="component" value="Unassembled WGS sequence"/>
</dbReference>
<dbReference type="SUPFAM" id="SSF48452">
    <property type="entry name" value="TPR-like"/>
    <property type="match status" value="2"/>
</dbReference>